<proteinExistence type="predicted"/>
<dbReference type="SUPFAM" id="SSF52540">
    <property type="entry name" value="P-loop containing nucleoside triphosphate hydrolases"/>
    <property type="match status" value="1"/>
</dbReference>
<keyword evidence="3" id="KW-0067">ATP-binding</keyword>
<accession>A0A1I6RSM1</accession>
<dbReference type="InterPro" id="IPR058031">
    <property type="entry name" value="AAA_lid_NorR"/>
</dbReference>
<feature type="domain" description="Response regulatory" evidence="10">
    <location>
        <begin position="3"/>
        <end position="119"/>
    </location>
</feature>
<dbReference type="InterPro" id="IPR025943">
    <property type="entry name" value="Sigma_54_int_dom_ATP-bd_2"/>
</dbReference>
<dbReference type="InterPro" id="IPR003593">
    <property type="entry name" value="AAA+_ATPase"/>
</dbReference>
<dbReference type="GO" id="GO:0005524">
    <property type="term" value="F:ATP binding"/>
    <property type="evidence" value="ECO:0007669"/>
    <property type="project" value="UniProtKB-KW"/>
</dbReference>
<dbReference type="Pfam" id="PF25601">
    <property type="entry name" value="AAA_lid_14"/>
    <property type="match status" value="1"/>
</dbReference>
<evidence type="ECO:0000256" key="5">
    <source>
        <dbReference type="ARBA" id="ARBA00023015"/>
    </source>
</evidence>
<feature type="coiled-coil region" evidence="8">
    <location>
        <begin position="108"/>
        <end position="141"/>
    </location>
</feature>
<keyword evidence="2" id="KW-0547">Nucleotide-binding</keyword>
<evidence type="ECO:0000256" key="6">
    <source>
        <dbReference type="ARBA" id="ARBA00023163"/>
    </source>
</evidence>
<dbReference type="PROSITE" id="PS50110">
    <property type="entry name" value="RESPONSE_REGULATORY"/>
    <property type="match status" value="1"/>
</dbReference>
<sequence length="387" mass="43243">MSKILIIEDEAAIRRVLVKILNEENGDYIVEEAEDGLSGIEKLKKDDYDLVLCDIKMPKMDGVEVLEAVKKIKPEIPFVMISGHGDLETAVNTMKMGAYDYISKPPDLNRLLNTVRNALDKKELVQENKRLKKKVSKHFEMIGESESINLVKEMIEKVATTDAGVLITGPNGTGKELVAHWLHQKSDRSKKPMIEVNCAAIPSELIESELFGHVKGAFTSAVKDRAGKFEAANGGTIFLDEIGDMSLSAQAKVLRALQENKISRVGSDKDIKVDVRVIAATNKDLQKEIEEGKFREDLYHRLAVILIKVPALNDRREDIPLLIKHFAAKVASEQGTVEKEFTGDAIKLLQEYDWTGNIRELRNVVERLIILGNKEVSEADVKLFASK</sequence>
<keyword evidence="5" id="KW-0805">Transcription regulation</keyword>
<evidence type="ECO:0000256" key="2">
    <source>
        <dbReference type="ARBA" id="ARBA00022741"/>
    </source>
</evidence>
<evidence type="ECO:0000256" key="8">
    <source>
        <dbReference type="SAM" id="Coils"/>
    </source>
</evidence>
<dbReference type="InterPro" id="IPR002078">
    <property type="entry name" value="Sigma_54_int"/>
</dbReference>
<dbReference type="FunFam" id="3.40.50.300:FF:000006">
    <property type="entry name" value="DNA-binding transcriptional regulator NtrC"/>
    <property type="match status" value="1"/>
</dbReference>
<protein>
    <submittedName>
        <fullName evidence="11">DNA-binding transcriptional response regulator, NtrC family, contains REC, AAA-type ATPase, and a Fis-type DNA-binding domains</fullName>
    </submittedName>
</protein>
<feature type="domain" description="Sigma-54 factor interaction" evidence="9">
    <location>
        <begin position="141"/>
        <end position="370"/>
    </location>
</feature>
<dbReference type="PANTHER" id="PTHR32071">
    <property type="entry name" value="TRANSCRIPTIONAL REGULATORY PROTEIN"/>
    <property type="match status" value="1"/>
</dbReference>
<dbReference type="EMBL" id="FPAG01000003">
    <property type="protein sequence ID" value="SFS67713.1"/>
    <property type="molecule type" value="Genomic_DNA"/>
</dbReference>
<dbReference type="GO" id="GO:0006355">
    <property type="term" value="P:regulation of DNA-templated transcription"/>
    <property type="evidence" value="ECO:0007669"/>
    <property type="project" value="InterPro"/>
</dbReference>
<dbReference type="GO" id="GO:0000160">
    <property type="term" value="P:phosphorelay signal transduction system"/>
    <property type="evidence" value="ECO:0007669"/>
    <property type="project" value="UniProtKB-KW"/>
</dbReference>
<dbReference type="Gene3D" id="1.10.8.60">
    <property type="match status" value="1"/>
</dbReference>
<keyword evidence="4" id="KW-0902">Two-component regulatory system</keyword>
<dbReference type="SMART" id="SM00448">
    <property type="entry name" value="REC"/>
    <property type="match status" value="1"/>
</dbReference>
<dbReference type="FunFam" id="3.40.50.2300:FF:000018">
    <property type="entry name" value="DNA-binding transcriptional regulator NtrC"/>
    <property type="match status" value="1"/>
</dbReference>
<organism evidence="11 12">
    <name type="scientific">Zhouia amylolytica</name>
    <dbReference type="NCBI Taxonomy" id="376730"/>
    <lineage>
        <taxon>Bacteria</taxon>
        <taxon>Pseudomonadati</taxon>
        <taxon>Bacteroidota</taxon>
        <taxon>Flavobacteriia</taxon>
        <taxon>Flavobacteriales</taxon>
        <taxon>Flavobacteriaceae</taxon>
        <taxon>Zhouia</taxon>
    </lineage>
</organism>
<evidence type="ECO:0000256" key="3">
    <source>
        <dbReference type="ARBA" id="ARBA00022840"/>
    </source>
</evidence>
<evidence type="ECO:0000259" key="10">
    <source>
        <dbReference type="PROSITE" id="PS50110"/>
    </source>
</evidence>
<evidence type="ECO:0000256" key="1">
    <source>
        <dbReference type="ARBA" id="ARBA00022553"/>
    </source>
</evidence>
<keyword evidence="11" id="KW-0238">DNA-binding</keyword>
<dbReference type="InterPro" id="IPR011006">
    <property type="entry name" value="CheY-like_superfamily"/>
</dbReference>
<dbReference type="AlphaFoldDB" id="A0A1I6RSM1"/>
<dbReference type="InterPro" id="IPR027417">
    <property type="entry name" value="P-loop_NTPase"/>
</dbReference>
<evidence type="ECO:0000313" key="11">
    <source>
        <dbReference type="EMBL" id="SFS67713.1"/>
    </source>
</evidence>
<dbReference type="PROSITE" id="PS00676">
    <property type="entry name" value="SIGMA54_INTERACT_2"/>
    <property type="match status" value="1"/>
</dbReference>
<dbReference type="PROSITE" id="PS50045">
    <property type="entry name" value="SIGMA54_INTERACT_4"/>
    <property type="match status" value="1"/>
</dbReference>
<feature type="modified residue" description="4-aspartylphosphate" evidence="7">
    <location>
        <position position="54"/>
    </location>
</feature>
<dbReference type="Gene3D" id="3.40.50.300">
    <property type="entry name" value="P-loop containing nucleotide triphosphate hydrolases"/>
    <property type="match status" value="1"/>
</dbReference>
<evidence type="ECO:0000259" key="9">
    <source>
        <dbReference type="PROSITE" id="PS50045"/>
    </source>
</evidence>
<dbReference type="CDD" id="cd00009">
    <property type="entry name" value="AAA"/>
    <property type="match status" value="1"/>
</dbReference>
<dbReference type="RefSeq" id="WP_074977705.1">
    <property type="nucleotide sequence ID" value="NZ_FPAG01000003.1"/>
</dbReference>
<dbReference type="InterPro" id="IPR001789">
    <property type="entry name" value="Sig_transdc_resp-reg_receiver"/>
</dbReference>
<keyword evidence="6" id="KW-0804">Transcription</keyword>
<dbReference type="Proteomes" id="UP000183209">
    <property type="component" value="Unassembled WGS sequence"/>
</dbReference>
<dbReference type="Pfam" id="PF00072">
    <property type="entry name" value="Response_reg"/>
    <property type="match status" value="1"/>
</dbReference>
<dbReference type="SMART" id="SM00382">
    <property type="entry name" value="AAA"/>
    <property type="match status" value="1"/>
</dbReference>
<dbReference type="Pfam" id="PF00158">
    <property type="entry name" value="Sigma54_activat"/>
    <property type="match status" value="1"/>
</dbReference>
<evidence type="ECO:0000256" key="7">
    <source>
        <dbReference type="PROSITE-ProRule" id="PRU00169"/>
    </source>
</evidence>
<keyword evidence="8" id="KW-0175">Coiled coil</keyword>
<dbReference type="GO" id="GO:0003677">
    <property type="term" value="F:DNA binding"/>
    <property type="evidence" value="ECO:0007669"/>
    <property type="project" value="UniProtKB-KW"/>
</dbReference>
<gene>
    <name evidence="11" type="ORF">SAMN04487906_1291</name>
</gene>
<evidence type="ECO:0000313" key="12">
    <source>
        <dbReference type="Proteomes" id="UP000183209"/>
    </source>
</evidence>
<dbReference type="SUPFAM" id="SSF52172">
    <property type="entry name" value="CheY-like"/>
    <property type="match status" value="1"/>
</dbReference>
<evidence type="ECO:0000256" key="4">
    <source>
        <dbReference type="ARBA" id="ARBA00023012"/>
    </source>
</evidence>
<keyword evidence="1 7" id="KW-0597">Phosphoprotein</keyword>
<reference evidence="11 12" key="1">
    <citation type="submission" date="2016-10" db="EMBL/GenBank/DDBJ databases">
        <authorList>
            <person name="de Groot N.N."/>
        </authorList>
    </citation>
    <scope>NUCLEOTIDE SEQUENCE [LARGE SCALE GENOMIC DNA]</scope>
    <source>
        <strain evidence="11 12">CGMCC 1.6114</strain>
    </source>
</reference>
<dbReference type="OrthoDB" id="5401077at2"/>
<dbReference type="Gene3D" id="3.40.50.2300">
    <property type="match status" value="1"/>
</dbReference>
<name>A0A1I6RSM1_9FLAO</name>